<accession>A0ACB7PEQ2</accession>
<sequence>MTSGATTTHSSTPYQNGARFRIQSHVPPEPFGGPYRLDPRPVSALPDDVPILRVWFALRNPPLETAPPPSVTEHTFTITGTKTLRRVGTDEGGAHVVTGYLDQDQAVQYVAKIYDGLSYPLENQDTGEDFMTLADRDYAIEAWAYKTMQLAPNIVGKIVPGYHGAWTFSVDTDVPDRRRWVRMVLLQLVPGETVFDKILRASKDDTLRYDLLPDEDFRLRVLKQTFEAEISIWWDGGVLHRDLEPRNVMVQSDGSVVIIDFNRADIPRFWTQGSQAKHLKDAPHLPPSPIRRYWPLPPGGANFATTEEYGGPWARWIPQSWLDNKELAAEWVLQTWGNPPPNKYAPVTDYFLNHPGHKKRGPRLIAMLEKLGRKPAEKE</sequence>
<proteinExistence type="predicted"/>
<dbReference type="Proteomes" id="UP000724584">
    <property type="component" value="Unassembled WGS sequence"/>
</dbReference>
<keyword evidence="2" id="KW-1185">Reference proteome</keyword>
<protein>
    <submittedName>
        <fullName evidence="1">Uncharacterized protein</fullName>
    </submittedName>
</protein>
<gene>
    <name evidence="1" type="ORF">F5144DRAFT_159184</name>
</gene>
<organism evidence="1 2">
    <name type="scientific">Chaetomium tenue</name>
    <dbReference type="NCBI Taxonomy" id="1854479"/>
    <lineage>
        <taxon>Eukaryota</taxon>
        <taxon>Fungi</taxon>
        <taxon>Dikarya</taxon>
        <taxon>Ascomycota</taxon>
        <taxon>Pezizomycotina</taxon>
        <taxon>Sordariomycetes</taxon>
        <taxon>Sordariomycetidae</taxon>
        <taxon>Sordariales</taxon>
        <taxon>Chaetomiaceae</taxon>
        <taxon>Chaetomium</taxon>
    </lineage>
</organism>
<name>A0ACB7PEQ2_9PEZI</name>
<evidence type="ECO:0000313" key="2">
    <source>
        <dbReference type="Proteomes" id="UP000724584"/>
    </source>
</evidence>
<comment type="caution">
    <text evidence="1">The sequence shown here is derived from an EMBL/GenBank/DDBJ whole genome shotgun (WGS) entry which is preliminary data.</text>
</comment>
<reference evidence="1 2" key="1">
    <citation type="journal article" date="2021" name="Nat. Commun.">
        <title>Genetic determinants of endophytism in the Arabidopsis root mycobiome.</title>
        <authorList>
            <person name="Mesny F."/>
            <person name="Miyauchi S."/>
            <person name="Thiergart T."/>
            <person name="Pickel B."/>
            <person name="Atanasova L."/>
            <person name="Karlsson M."/>
            <person name="Huettel B."/>
            <person name="Barry K.W."/>
            <person name="Haridas S."/>
            <person name="Chen C."/>
            <person name="Bauer D."/>
            <person name="Andreopoulos W."/>
            <person name="Pangilinan J."/>
            <person name="LaButti K."/>
            <person name="Riley R."/>
            <person name="Lipzen A."/>
            <person name="Clum A."/>
            <person name="Drula E."/>
            <person name="Henrissat B."/>
            <person name="Kohler A."/>
            <person name="Grigoriev I.V."/>
            <person name="Martin F.M."/>
            <person name="Hacquard S."/>
        </authorList>
    </citation>
    <scope>NUCLEOTIDE SEQUENCE [LARGE SCALE GENOMIC DNA]</scope>
    <source>
        <strain evidence="1 2">MPI-SDFR-AT-0079</strain>
    </source>
</reference>
<dbReference type="EMBL" id="JAGIZQ010000003">
    <property type="protein sequence ID" value="KAH6635843.1"/>
    <property type="molecule type" value="Genomic_DNA"/>
</dbReference>
<evidence type="ECO:0000313" key="1">
    <source>
        <dbReference type="EMBL" id="KAH6635843.1"/>
    </source>
</evidence>